<sequence>MKNRIKELRKEHRISQEELATAVNVTRQTIISLENGKYNASLILAHDIAVYFGKTIEEIFLFEED</sequence>
<organism evidence="3 4">
    <name type="scientific">Blautia caecimuris</name>
    <dbReference type="NCBI Taxonomy" id="1796615"/>
    <lineage>
        <taxon>Bacteria</taxon>
        <taxon>Bacillati</taxon>
        <taxon>Bacillota</taxon>
        <taxon>Clostridia</taxon>
        <taxon>Lachnospirales</taxon>
        <taxon>Lachnospiraceae</taxon>
        <taxon>Blautia</taxon>
    </lineage>
</organism>
<dbReference type="Pfam" id="PF01381">
    <property type="entry name" value="HTH_3"/>
    <property type="match status" value="1"/>
</dbReference>
<evidence type="ECO:0000259" key="2">
    <source>
        <dbReference type="PROSITE" id="PS50943"/>
    </source>
</evidence>
<dbReference type="SMART" id="SM00530">
    <property type="entry name" value="HTH_XRE"/>
    <property type="match status" value="1"/>
</dbReference>
<evidence type="ECO:0000313" key="3">
    <source>
        <dbReference type="EMBL" id="MET3752630.1"/>
    </source>
</evidence>
<name>A0ABV2M826_9FIRM</name>
<dbReference type="InterPro" id="IPR001387">
    <property type="entry name" value="Cro/C1-type_HTH"/>
</dbReference>
<accession>A0ABV2M826</accession>
<comment type="caution">
    <text evidence="3">The sequence shown here is derived from an EMBL/GenBank/DDBJ whole genome shotgun (WGS) entry which is preliminary data.</text>
</comment>
<dbReference type="PANTHER" id="PTHR46558">
    <property type="entry name" value="TRACRIPTIONAL REGULATORY PROTEIN-RELATED-RELATED"/>
    <property type="match status" value="1"/>
</dbReference>
<keyword evidence="4" id="KW-1185">Reference proteome</keyword>
<feature type="domain" description="HTH cro/C1-type" evidence="2">
    <location>
        <begin position="5"/>
        <end position="59"/>
    </location>
</feature>
<dbReference type="InterPro" id="IPR010982">
    <property type="entry name" value="Lambda_DNA-bd_dom_sf"/>
</dbReference>
<gene>
    <name evidence="3" type="ORF">ABID24_003904</name>
</gene>
<reference evidence="3 4" key="1">
    <citation type="submission" date="2024-06" db="EMBL/GenBank/DDBJ databases">
        <title>Genomic Encyclopedia of Type Strains, Phase IV (KMG-IV): sequencing the most valuable type-strain genomes for metagenomic binning, comparative biology and taxonomic classification.</title>
        <authorList>
            <person name="Goeker M."/>
        </authorList>
    </citation>
    <scope>NUCLEOTIDE SEQUENCE [LARGE SCALE GENOMIC DNA]</scope>
    <source>
        <strain evidence="3 4">DSM 29492</strain>
    </source>
</reference>
<dbReference type="PANTHER" id="PTHR46558:SF4">
    <property type="entry name" value="DNA-BIDING PHAGE PROTEIN"/>
    <property type="match status" value="1"/>
</dbReference>
<dbReference type="Proteomes" id="UP001549106">
    <property type="component" value="Unassembled WGS sequence"/>
</dbReference>
<evidence type="ECO:0000313" key="4">
    <source>
        <dbReference type="Proteomes" id="UP001549106"/>
    </source>
</evidence>
<dbReference type="CDD" id="cd00093">
    <property type="entry name" value="HTH_XRE"/>
    <property type="match status" value="1"/>
</dbReference>
<dbReference type="RefSeq" id="WP_257465836.1">
    <property type="nucleotide sequence ID" value="NZ_JANJZT010000073.1"/>
</dbReference>
<dbReference type="Gene3D" id="1.10.260.40">
    <property type="entry name" value="lambda repressor-like DNA-binding domains"/>
    <property type="match status" value="1"/>
</dbReference>
<dbReference type="EMBL" id="JBEPMJ010000074">
    <property type="protein sequence ID" value="MET3752630.1"/>
    <property type="molecule type" value="Genomic_DNA"/>
</dbReference>
<proteinExistence type="predicted"/>
<dbReference type="PROSITE" id="PS50943">
    <property type="entry name" value="HTH_CROC1"/>
    <property type="match status" value="1"/>
</dbReference>
<protein>
    <submittedName>
        <fullName evidence="3">Transcriptional regulator</fullName>
    </submittedName>
</protein>
<keyword evidence="1" id="KW-0238">DNA-binding</keyword>
<dbReference type="SUPFAM" id="SSF47413">
    <property type="entry name" value="lambda repressor-like DNA-binding domains"/>
    <property type="match status" value="1"/>
</dbReference>
<evidence type="ECO:0000256" key="1">
    <source>
        <dbReference type="ARBA" id="ARBA00023125"/>
    </source>
</evidence>